<name>A0ABW4R2H6_9RHOB</name>
<organism evidence="1 2">
    <name type="scientific">Paracoccus pacificus</name>
    <dbReference type="NCBI Taxonomy" id="1463598"/>
    <lineage>
        <taxon>Bacteria</taxon>
        <taxon>Pseudomonadati</taxon>
        <taxon>Pseudomonadota</taxon>
        <taxon>Alphaproteobacteria</taxon>
        <taxon>Rhodobacterales</taxon>
        <taxon>Paracoccaceae</taxon>
        <taxon>Paracoccus</taxon>
    </lineage>
</organism>
<dbReference type="SUPFAM" id="SSF52540">
    <property type="entry name" value="P-loop containing nucleoside triphosphate hydrolases"/>
    <property type="match status" value="1"/>
</dbReference>
<keyword evidence="2" id="KW-1185">Reference proteome</keyword>
<dbReference type="Pfam" id="PF03567">
    <property type="entry name" value="Sulfotransfer_2"/>
    <property type="match status" value="1"/>
</dbReference>
<evidence type="ECO:0000313" key="1">
    <source>
        <dbReference type="EMBL" id="MFD1880317.1"/>
    </source>
</evidence>
<dbReference type="InterPro" id="IPR005331">
    <property type="entry name" value="Sulfotransferase"/>
</dbReference>
<dbReference type="InterPro" id="IPR027417">
    <property type="entry name" value="P-loop_NTPase"/>
</dbReference>
<reference evidence="2" key="1">
    <citation type="journal article" date="2019" name="Int. J. Syst. Evol. Microbiol.">
        <title>The Global Catalogue of Microorganisms (GCM) 10K type strain sequencing project: providing services to taxonomists for standard genome sequencing and annotation.</title>
        <authorList>
            <consortium name="The Broad Institute Genomics Platform"/>
            <consortium name="The Broad Institute Genome Sequencing Center for Infectious Disease"/>
            <person name="Wu L."/>
            <person name="Ma J."/>
        </authorList>
    </citation>
    <scope>NUCLEOTIDE SEQUENCE [LARGE SCALE GENOMIC DNA]</scope>
    <source>
        <strain evidence="2">CCUG 56029</strain>
    </source>
</reference>
<dbReference type="Proteomes" id="UP001597213">
    <property type="component" value="Unassembled WGS sequence"/>
</dbReference>
<gene>
    <name evidence="1" type="ORF">ACFSCT_01130</name>
</gene>
<dbReference type="RefSeq" id="WP_379139465.1">
    <property type="nucleotide sequence ID" value="NZ_JBHUEN010000003.1"/>
</dbReference>
<dbReference type="Gene3D" id="3.40.50.300">
    <property type="entry name" value="P-loop containing nucleotide triphosphate hydrolases"/>
    <property type="match status" value="1"/>
</dbReference>
<protein>
    <submittedName>
        <fullName evidence="1">Sulfotransferase family 2 domain-containing protein</fullName>
    </submittedName>
</protein>
<sequence>MPFIQIQNQRVLFVHIPKTGGSSVTRWMQDLGRVRLHGNTKPEGLKVTSQHLTWTDIDAMWGCDDFDYVFTVVRNPFTRMASEFGMRQKLREQGFFGGSMHFPSWLERALIDTRNNANHFDNHIRPQWTFISDRMRVFRFEDGMETILRAVSADLGLPAPASVPHMLSSADPQRAPLTWDRGDILRMREFYQQDFEQFGYDIEPLESQPE</sequence>
<evidence type="ECO:0000313" key="2">
    <source>
        <dbReference type="Proteomes" id="UP001597213"/>
    </source>
</evidence>
<dbReference type="EMBL" id="JBHUEN010000003">
    <property type="protein sequence ID" value="MFD1880317.1"/>
    <property type="molecule type" value="Genomic_DNA"/>
</dbReference>
<proteinExistence type="predicted"/>
<comment type="caution">
    <text evidence="1">The sequence shown here is derived from an EMBL/GenBank/DDBJ whole genome shotgun (WGS) entry which is preliminary data.</text>
</comment>
<accession>A0ABW4R2H6</accession>